<comment type="similarity">
    <text evidence="2">Belongs to the peptidase A24 family.</text>
</comment>
<organism evidence="10 11">
    <name type="scientific">Leucobacter weissii</name>
    <dbReference type="NCBI Taxonomy" id="1983706"/>
    <lineage>
        <taxon>Bacteria</taxon>
        <taxon>Bacillati</taxon>
        <taxon>Actinomycetota</taxon>
        <taxon>Actinomycetes</taxon>
        <taxon>Micrococcales</taxon>
        <taxon>Microbacteriaceae</taxon>
        <taxon>Leucobacter</taxon>
    </lineage>
</organism>
<keyword evidence="5 7" id="KW-1133">Transmembrane helix</keyword>
<keyword evidence="3" id="KW-1003">Cell membrane</keyword>
<feature type="transmembrane region" description="Helical" evidence="7">
    <location>
        <begin position="145"/>
        <end position="162"/>
    </location>
</feature>
<dbReference type="Pfam" id="PF06750">
    <property type="entry name" value="A24_N_bact"/>
    <property type="match status" value="1"/>
</dbReference>
<gene>
    <name evidence="10" type="ORF">J4H92_04010</name>
</gene>
<dbReference type="InterPro" id="IPR000045">
    <property type="entry name" value="Prepilin_IV_endopep_pep"/>
</dbReference>
<evidence type="ECO:0000259" key="9">
    <source>
        <dbReference type="Pfam" id="PF06750"/>
    </source>
</evidence>
<feature type="domain" description="Prepilin type IV endopeptidase peptidase" evidence="8">
    <location>
        <begin position="121"/>
        <end position="233"/>
    </location>
</feature>
<feature type="transmembrane region" description="Helical" evidence="7">
    <location>
        <begin position="112"/>
        <end position="133"/>
    </location>
</feature>
<evidence type="ECO:0000256" key="6">
    <source>
        <dbReference type="ARBA" id="ARBA00023136"/>
    </source>
</evidence>
<evidence type="ECO:0000256" key="7">
    <source>
        <dbReference type="SAM" id="Phobius"/>
    </source>
</evidence>
<feature type="transmembrane region" description="Helical" evidence="7">
    <location>
        <begin position="7"/>
        <end position="30"/>
    </location>
</feature>
<feature type="transmembrane region" description="Helical" evidence="7">
    <location>
        <begin position="81"/>
        <end position="100"/>
    </location>
</feature>
<dbReference type="GO" id="GO:0005886">
    <property type="term" value="C:plasma membrane"/>
    <property type="evidence" value="ECO:0007669"/>
    <property type="project" value="UniProtKB-SubCell"/>
</dbReference>
<reference evidence="10" key="1">
    <citation type="submission" date="2021-03" db="EMBL/GenBank/DDBJ databases">
        <title>Leucobacter chromiisoli sp. nov., isolated from chromium-containing soil of chemical plant.</title>
        <authorList>
            <person name="Xu Z."/>
        </authorList>
    </citation>
    <scope>NUCLEOTIDE SEQUENCE</scope>
    <source>
        <strain evidence="10">S27</strain>
    </source>
</reference>
<evidence type="ECO:0000313" key="10">
    <source>
        <dbReference type="EMBL" id="MBO1901112.1"/>
    </source>
</evidence>
<evidence type="ECO:0000256" key="2">
    <source>
        <dbReference type="ARBA" id="ARBA00005801"/>
    </source>
</evidence>
<feature type="domain" description="Prepilin peptidase A24 N-terminal" evidence="9">
    <location>
        <begin position="17"/>
        <end position="98"/>
    </location>
</feature>
<evidence type="ECO:0000256" key="4">
    <source>
        <dbReference type="ARBA" id="ARBA00022692"/>
    </source>
</evidence>
<dbReference type="InterPro" id="IPR050882">
    <property type="entry name" value="Prepilin_peptidase/N-MTase"/>
</dbReference>
<feature type="transmembrane region" description="Helical" evidence="7">
    <location>
        <begin position="210"/>
        <end position="237"/>
    </location>
</feature>
<keyword evidence="4 7" id="KW-0812">Transmembrane</keyword>
<dbReference type="GO" id="GO:0004190">
    <property type="term" value="F:aspartic-type endopeptidase activity"/>
    <property type="evidence" value="ECO:0007669"/>
    <property type="project" value="InterPro"/>
</dbReference>
<comment type="caution">
    <text evidence="10">The sequence shown here is derived from an EMBL/GenBank/DDBJ whole genome shotgun (WGS) entry which is preliminary data.</text>
</comment>
<dbReference type="GO" id="GO:0006465">
    <property type="term" value="P:signal peptide processing"/>
    <property type="evidence" value="ECO:0007669"/>
    <property type="project" value="TreeGrafter"/>
</dbReference>
<keyword evidence="11" id="KW-1185">Reference proteome</keyword>
<dbReference type="Pfam" id="PF01478">
    <property type="entry name" value="Peptidase_A24"/>
    <property type="match status" value="1"/>
</dbReference>
<dbReference type="Gene3D" id="1.20.120.1220">
    <property type="match status" value="1"/>
</dbReference>
<dbReference type="AlphaFoldDB" id="A0A939MLQ0"/>
<comment type="subcellular location">
    <subcellularLocation>
        <location evidence="1">Cell membrane</location>
        <topology evidence="1">Multi-pass membrane protein</topology>
    </subcellularLocation>
</comment>
<dbReference type="PANTHER" id="PTHR30487">
    <property type="entry name" value="TYPE 4 PREPILIN-LIKE PROTEINS LEADER PEPTIDE-PROCESSING ENZYME"/>
    <property type="match status" value="1"/>
</dbReference>
<evidence type="ECO:0000256" key="5">
    <source>
        <dbReference type="ARBA" id="ARBA00022989"/>
    </source>
</evidence>
<name>A0A939MLQ0_9MICO</name>
<evidence type="ECO:0000259" key="8">
    <source>
        <dbReference type="Pfam" id="PF01478"/>
    </source>
</evidence>
<protein>
    <submittedName>
        <fullName evidence="10">Prepilin peptidase</fullName>
    </submittedName>
</protein>
<accession>A0A939MLQ0</accession>
<evidence type="ECO:0000256" key="1">
    <source>
        <dbReference type="ARBA" id="ARBA00004651"/>
    </source>
</evidence>
<sequence length="278" mass="29281">MSEPVNWTVVWAVYCGVLGLLIGSFLNVVVHRVPAGRSLMPGSRCPDCDAPIRAWQNVPVISWAVLRGRCANCGGRISPRYPLVELGTALAFAGVAWWWLGSGIDAGMGTAASVLLLLAFLFLAAVSIALALIDLDTFRLPNAVVLPSIPVFAALLVAATLCGADPAALLRAALGGAALTVFYGLLWFFWPGGMGFGDVKLALLLGLALSWLGWGALVVGAFAAFLLGGVFGVVLMVTRRASRRSRIPFGPWMILGAWAGILAGNRVAEWYVSIFLAG</sequence>
<dbReference type="InterPro" id="IPR010627">
    <property type="entry name" value="Prepilin_pept_A24_N"/>
</dbReference>
<feature type="transmembrane region" description="Helical" evidence="7">
    <location>
        <begin position="249"/>
        <end position="268"/>
    </location>
</feature>
<evidence type="ECO:0000313" key="11">
    <source>
        <dbReference type="Proteomes" id="UP000664382"/>
    </source>
</evidence>
<dbReference type="EMBL" id="JAGDYM010000004">
    <property type="protein sequence ID" value="MBO1901112.1"/>
    <property type="molecule type" value="Genomic_DNA"/>
</dbReference>
<proteinExistence type="inferred from homology"/>
<evidence type="ECO:0000256" key="3">
    <source>
        <dbReference type="ARBA" id="ARBA00022475"/>
    </source>
</evidence>
<dbReference type="Proteomes" id="UP000664382">
    <property type="component" value="Unassembled WGS sequence"/>
</dbReference>
<dbReference type="PANTHER" id="PTHR30487:SF0">
    <property type="entry name" value="PREPILIN LEADER PEPTIDASE_N-METHYLTRANSFERASE-RELATED"/>
    <property type="match status" value="1"/>
</dbReference>
<feature type="transmembrane region" description="Helical" evidence="7">
    <location>
        <begin position="169"/>
        <end position="190"/>
    </location>
</feature>
<dbReference type="RefSeq" id="WP_208096298.1">
    <property type="nucleotide sequence ID" value="NZ_JAGDYM010000004.1"/>
</dbReference>
<keyword evidence="6 7" id="KW-0472">Membrane</keyword>